<comment type="caution">
    <text evidence="1">The sequence shown here is derived from an EMBL/GenBank/DDBJ whole genome shotgun (WGS) entry which is preliminary data.</text>
</comment>
<evidence type="ECO:0008006" key="3">
    <source>
        <dbReference type="Google" id="ProtNLM"/>
    </source>
</evidence>
<dbReference type="RefSeq" id="WP_310008470.1">
    <property type="nucleotide sequence ID" value="NZ_JAVDTX010000007.1"/>
</dbReference>
<dbReference type="PROSITE" id="PS51257">
    <property type="entry name" value="PROKAR_LIPOPROTEIN"/>
    <property type="match status" value="1"/>
</dbReference>
<dbReference type="Proteomes" id="UP001261871">
    <property type="component" value="Unassembled WGS sequence"/>
</dbReference>
<proteinExistence type="predicted"/>
<dbReference type="SUPFAM" id="SSF48452">
    <property type="entry name" value="TPR-like"/>
    <property type="match status" value="1"/>
</dbReference>
<dbReference type="InterPro" id="IPR011990">
    <property type="entry name" value="TPR-like_helical_dom_sf"/>
</dbReference>
<dbReference type="Pfam" id="PF12771">
    <property type="entry name" value="SusD-like_2"/>
    <property type="match status" value="1"/>
</dbReference>
<protein>
    <recommendedName>
        <fullName evidence="3">Starch-binding associating with outer membrane</fullName>
    </recommendedName>
</protein>
<keyword evidence="2" id="KW-1185">Reference proteome</keyword>
<name>A0ABU1S5N1_9FLAO</name>
<evidence type="ECO:0000313" key="2">
    <source>
        <dbReference type="Proteomes" id="UP001261871"/>
    </source>
</evidence>
<dbReference type="InterPro" id="IPR041662">
    <property type="entry name" value="SusD-like_2"/>
</dbReference>
<reference evidence="1 2" key="1">
    <citation type="submission" date="2023-07" db="EMBL/GenBank/DDBJ databases">
        <title>Sorghum-associated microbial communities from plants grown in Nebraska, USA.</title>
        <authorList>
            <person name="Schachtman D."/>
        </authorList>
    </citation>
    <scope>NUCLEOTIDE SEQUENCE [LARGE SCALE GENOMIC DNA]</scope>
    <source>
        <strain evidence="1 2">BE124</strain>
    </source>
</reference>
<evidence type="ECO:0000313" key="1">
    <source>
        <dbReference type="EMBL" id="MDR6846340.1"/>
    </source>
</evidence>
<gene>
    <name evidence="1" type="ORF">J2W95_003056</name>
</gene>
<dbReference type="EMBL" id="JAVDTX010000007">
    <property type="protein sequence ID" value="MDR6846340.1"/>
    <property type="molecule type" value="Genomic_DNA"/>
</dbReference>
<dbReference type="Gene3D" id="1.25.40.390">
    <property type="match status" value="1"/>
</dbReference>
<organism evidence="1 2">
    <name type="scientific">Flavobacterium granuli</name>
    <dbReference type="NCBI Taxonomy" id="280093"/>
    <lineage>
        <taxon>Bacteria</taxon>
        <taxon>Pseudomonadati</taxon>
        <taxon>Bacteroidota</taxon>
        <taxon>Flavobacteriia</taxon>
        <taxon>Flavobacteriales</taxon>
        <taxon>Flavobacteriaceae</taxon>
        <taxon>Flavobacterium</taxon>
    </lineage>
</organism>
<accession>A0ABU1S5N1</accession>
<sequence length="492" mass="54336">MKNRLLILIPIISLFISCSDDITGLNENTKDATKVPAEFLFTNAEKSMMDQVTSTSVNFNVFRLFAQQWTEVQYPQESQYDLTGRNIPAAHWTEYYRDVLRDFKESKDQLVASKATFVGTPAQAIELDNKIAVIDILTAYSYGILVDTFGDIPYTEALDILGHPQPVYDDAKTIYVDLIAKLTAASHALNQSNGSFGSADLIFHGNTAKWAKFANTLRLRMAINMADVDASYASTQALAAIADGVIMSNADSAYLVYTPNQPNTNPLYVDLVASGRDDFLPADTFVNKMNTLVDPRRAKYFTEFPEGSGNYEGGVYGELNTYADFSHITPTVKVEDYPGVLLTYSEVEFLLAEAAARGIAVGGTPETHYNAAITASMQDWGVAAADITTYLARTDVAYATATGTWKQKIGEQSWIALYNRGFEAWTSYRRLDFPVLHVPSVTYEDADGPITVVPRRYSYPGNEETLNATNLNAAVAKLGSNGTSKRIFWDKF</sequence>